<reference evidence="3" key="1">
    <citation type="submission" date="2020-05" db="EMBL/GenBank/DDBJ databases">
        <title>Phylogenomic resolution of chytrid fungi.</title>
        <authorList>
            <person name="Stajich J.E."/>
            <person name="Amses K."/>
            <person name="Simmons R."/>
            <person name="Seto K."/>
            <person name="Myers J."/>
            <person name="Bonds A."/>
            <person name="Quandt C.A."/>
            <person name="Barry K."/>
            <person name="Liu P."/>
            <person name="Grigoriev I."/>
            <person name="Longcore J.E."/>
            <person name="James T.Y."/>
        </authorList>
    </citation>
    <scope>NUCLEOTIDE SEQUENCE</scope>
    <source>
        <strain evidence="3">JEL0318</strain>
    </source>
</reference>
<dbReference type="Proteomes" id="UP001212841">
    <property type="component" value="Unassembled WGS sequence"/>
</dbReference>
<evidence type="ECO:0000313" key="3">
    <source>
        <dbReference type="EMBL" id="KAJ3057090.1"/>
    </source>
</evidence>
<feature type="compositionally biased region" description="Basic and acidic residues" evidence="1">
    <location>
        <begin position="278"/>
        <end position="299"/>
    </location>
</feature>
<feature type="region of interest" description="Disordered" evidence="1">
    <location>
        <begin position="79"/>
        <end position="100"/>
    </location>
</feature>
<protein>
    <recommendedName>
        <fullName evidence="2">Multiple myeloma tumor-associated protein 2-like N-terminal domain-containing protein</fullName>
    </recommendedName>
</protein>
<name>A0AAD5X8Q1_9FUNG</name>
<comment type="caution">
    <text evidence="3">The sequence shown here is derived from an EMBL/GenBank/DDBJ whole genome shotgun (WGS) entry which is preliminary data.</text>
</comment>
<keyword evidence="4" id="KW-1185">Reference proteome</keyword>
<sequence>MFHPTRGGTRGGQGLFKWEEVKDDKHRENYLGHSLNAPVGRWQKNRDLNWYGKANEQTQADVDAELAEIKRQEAEALAEALGGPKRKPTSLQSTVSKEELRNVLKTATADVDEPDPEAEARVIQGVGANRINQIMGHNDVEPSVRPIDSTLVDTTMVLIDNERSKATGDDDGAESGAERKKRKEKKKEKKKHKKKKDKSDRKRSRSRSSDRSASPPRRRHYSPSPAPVSNERRREGPESARVNEGGRDRRDRHRSRSPPRRRHHSPEPARYERRRHSRSGDERETWGDRRRDRRDDYRR</sequence>
<accession>A0AAD5X8Q1</accession>
<evidence type="ECO:0000313" key="4">
    <source>
        <dbReference type="Proteomes" id="UP001212841"/>
    </source>
</evidence>
<evidence type="ECO:0000256" key="1">
    <source>
        <dbReference type="SAM" id="MobiDB-lite"/>
    </source>
</evidence>
<feature type="domain" description="Multiple myeloma tumor-associated protein 2-like N-terminal" evidence="2">
    <location>
        <begin position="8"/>
        <end position="82"/>
    </location>
</feature>
<dbReference type="AlphaFoldDB" id="A0AAD5X8Q1"/>
<proteinExistence type="predicted"/>
<feature type="compositionally biased region" description="Basic residues" evidence="1">
    <location>
        <begin position="179"/>
        <end position="206"/>
    </location>
</feature>
<feature type="compositionally biased region" description="Basic residues" evidence="1">
    <location>
        <begin position="250"/>
        <end position="264"/>
    </location>
</feature>
<dbReference type="Pfam" id="PF10159">
    <property type="entry name" value="MMtag"/>
    <property type="match status" value="1"/>
</dbReference>
<feature type="region of interest" description="Disordered" evidence="1">
    <location>
        <begin position="159"/>
        <end position="299"/>
    </location>
</feature>
<dbReference type="EMBL" id="JADGJD010000011">
    <property type="protein sequence ID" value="KAJ3057090.1"/>
    <property type="molecule type" value="Genomic_DNA"/>
</dbReference>
<gene>
    <name evidence="3" type="ORF">HK097_000554</name>
</gene>
<evidence type="ECO:0000259" key="2">
    <source>
        <dbReference type="Pfam" id="PF10159"/>
    </source>
</evidence>
<dbReference type="InterPro" id="IPR019315">
    <property type="entry name" value="MMTA2_N"/>
</dbReference>
<dbReference type="PANTHER" id="PTHR14580">
    <property type="entry name" value="MULTIPLE MYELOMA TUMOR-ASSOCIATED PROTEIN 2 FAMILY MEMBER"/>
    <property type="match status" value="1"/>
</dbReference>
<dbReference type="PANTHER" id="PTHR14580:SF0">
    <property type="entry name" value="MULTIPLE MYELOMA TUMOR-ASSOCIATED PROTEIN 2"/>
    <property type="match status" value="1"/>
</dbReference>
<organism evidence="3 4">
    <name type="scientific">Rhizophlyctis rosea</name>
    <dbReference type="NCBI Taxonomy" id="64517"/>
    <lineage>
        <taxon>Eukaryota</taxon>
        <taxon>Fungi</taxon>
        <taxon>Fungi incertae sedis</taxon>
        <taxon>Chytridiomycota</taxon>
        <taxon>Chytridiomycota incertae sedis</taxon>
        <taxon>Chytridiomycetes</taxon>
        <taxon>Rhizophlyctidales</taxon>
        <taxon>Rhizophlyctidaceae</taxon>
        <taxon>Rhizophlyctis</taxon>
    </lineage>
</organism>
<dbReference type="InterPro" id="IPR039207">
    <property type="entry name" value="MMTAG2-like"/>
</dbReference>